<proteinExistence type="predicted"/>
<dbReference type="InterPro" id="IPR047057">
    <property type="entry name" value="MerR_fam"/>
</dbReference>
<reference evidence="4 5" key="1">
    <citation type="submission" date="2020-04" db="EMBL/GenBank/DDBJ databases">
        <authorList>
            <person name="Abaymova A."/>
            <person name="Teymurazov M."/>
            <person name="Tazyna O."/>
            <person name="Chatushin Y."/>
            <person name="Svetoch E."/>
            <person name="Pereligyn V."/>
            <person name="Pohylenko V."/>
            <person name="Platonov M."/>
            <person name="Kartsev N."/>
            <person name="Skryabin Y."/>
            <person name="Sizova A."/>
            <person name="Solomentsev V."/>
            <person name="Kislichkina A."/>
            <person name="Bogun A."/>
        </authorList>
    </citation>
    <scope>NUCLEOTIDE SEQUENCE [LARGE SCALE GENOMIC DNA]</scope>
    <source>
        <strain evidence="5">SCPM-O-B-8398 (E28)</strain>
    </source>
</reference>
<dbReference type="InterPro" id="IPR000551">
    <property type="entry name" value="MerR-type_HTH_dom"/>
</dbReference>
<dbReference type="CDD" id="cd01109">
    <property type="entry name" value="HTH_YyaN"/>
    <property type="match status" value="1"/>
</dbReference>
<evidence type="ECO:0000256" key="2">
    <source>
        <dbReference type="SAM" id="Coils"/>
    </source>
</evidence>
<evidence type="ECO:0000313" key="4">
    <source>
        <dbReference type="EMBL" id="NMP59951.1"/>
    </source>
</evidence>
<dbReference type="GO" id="GO:0003700">
    <property type="term" value="F:DNA-binding transcription factor activity"/>
    <property type="evidence" value="ECO:0007669"/>
    <property type="project" value="InterPro"/>
</dbReference>
<sequence length="145" mass="17232">MTYSIGEISKMFNIPISTLRYYDREGLFPTIERVSGIRKFSENEIEALRVIECLKKSGLEIKDIKQFMEWTKLGAETFETRKELFERQKETIENEIQQMQKMLDMIKFKCWYYDEAIKQGDENAVQAQIPDDLPQEVKISYDNSH</sequence>
<dbReference type="RefSeq" id="WP_074802112.1">
    <property type="nucleotide sequence ID" value="NZ_CP176096.1"/>
</dbReference>
<feature type="domain" description="HTH merR-type" evidence="3">
    <location>
        <begin position="2"/>
        <end position="70"/>
    </location>
</feature>
<evidence type="ECO:0000259" key="3">
    <source>
        <dbReference type="PROSITE" id="PS50937"/>
    </source>
</evidence>
<evidence type="ECO:0000313" key="5">
    <source>
        <dbReference type="Proteomes" id="UP000557857"/>
    </source>
</evidence>
<keyword evidence="1" id="KW-0238">DNA-binding</keyword>
<feature type="coiled-coil region" evidence="2">
    <location>
        <begin position="75"/>
        <end position="109"/>
    </location>
</feature>
<dbReference type="PRINTS" id="PR00040">
    <property type="entry name" value="HTHMERR"/>
</dbReference>
<dbReference type="PROSITE" id="PS50937">
    <property type="entry name" value="HTH_MERR_2"/>
    <property type="match status" value="1"/>
</dbReference>
<dbReference type="PANTHER" id="PTHR30204:SF82">
    <property type="entry name" value="TRANSCRIPTIONAL REGULATOR, MERR FAMILY"/>
    <property type="match status" value="1"/>
</dbReference>
<dbReference type="EMBL" id="JABCAG010000160">
    <property type="protein sequence ID" value="NMP59951.1"/>
    <property type="molecule type" value="Genomic_DNA"/>
</dbReference>
<dbReference type="InterPro" id="IPR009061">
    <property type="entry name" value="DNA-bd_dom_put_sf"/>
</dbReference>
<dbReference type="Proteomes" id="UP000557857">
    <property type="component" value="Unassembled WGS sequence"/>
</dbReference>
<organism evidence="4 5">
    <name type="scientific">Enterococcus mundtii</name>
    <dbReference type="NCBI Taxonomy" id="53346"/>
    <lineage>
        <taxon>Bacteria</taxon>
        <taxon>Bacillati</taxon>
        <taxon>Bacillota</taxon>
        <taxon>Bacilli</taxon>
        <taxon>Lactobacillales</taxon>
        <taxon>Enterococcaceae</taxon>
        <taxon>Enterococcus</taxon>
    </lineage>
</organism>
<dbReference type="SUPFAM" id="SSF46955">
    <property type="entry name" value="Putative DNA-binding domain"/>
    <property type="match status" value="1"/>
</dbReference>
<dbReference type="SMART" id="SM00422">
    <property type="entry name" value="HTH_MERR"/>
    <property type="match status" value="1"/>
</dbReference>
<dbReference type="Gene3D" id="1.10.1660.10">
    <property type="match status" value="1"/>
</dbReference>
<dbReference type="PANTHER" id="PTHR30204">
    <property type="entry name" value="REDOX-CYCLING DRUG-SENSING TRANSCRIPTIONAL ACTIVATOR SOXR"/>
    <property type="match status" value="1"/>
</dbReference>
<comment type="caution">
    <text evidence="4">The sequence shown here is derived from an EMBL/GenBank/DDBJ whole genome shotgun (WGS) entry which is preliminary data.</text>
</comment>
<protein>
    <submittedName>
        <fullName evidence="4">MerR family transcriptional regulator</fullName>
    </submittedName>
</protein>
<dbReference type="GO" id="GO:0003677">
    <property type="term" value="F:DNA binding"/>
    <property type="evidence" value="ECO:0007669"/>
    <property type="project" value="UniProtKB-KW"/>
</dbReference>
<dbReference type="Pfam" id="PF13411">
    <property type="entry name" value="MerR_1"/>
    <property type="match status" value="1"/>
</dbReference>
<name>A0A848N1P6_ENTMU</name>
<evidence type="ECO:0000256" key="1">
    <source>
        <dbReference type="ARBA" id="ARBA00023125"/>
    </source>
</evidence>
<accession>A0A848N1P6</accession>
<keyword evidence="2" id="KW-0175">Coiled coil</keyword>
<dbReference type="AlphaFoldDB" id="A0A848N1P6"/>
<gene>
    <name evidence="4" type="ORF">HI921_16140</name>
</gene>